<comment type="subcellular location">
    <subcellularLocation>
        <location evidence="5">Cytoplasm</location>
    </subcellularLocation>
</comment>
<reference evidence="7 8" key="1">
    <citation type="submission" date="2019-07" db="EMBL/GenBank/DDBJ databases">
        <title>Genomic Encyclopedia of Type Strains, Phase IV (KMG-IV): sequencing the most valuable type-strain genomes for metagenomic binning, comparative biology and taxonomic classification.</title>
        <authorList>
            <person name="Goeker M."/>
        </authorList>
    </citation>
    <scope>NUCLEOTIDE SEQUENCE [LARGE SCALE GENOMIC DNA]</scope>
    <source>
        <strain evidence="7 8">SS015</strain>
    </source>
</reference>
<dbReference type="PANTHER" id="PTHR43420:SF44">
    <property type="entry name" value="ACETYLTRANSFERASE YPEA"/>
    <property type="match status" value="1"/>
</dbReference>
<dbReference type="EC" id="2.3.1.266" evidence="5"/>
<sequence length="149" mass="16678">MPVAIRPMTRSDIEQVTLIERACQPHPWDAGIFRRELDNPDARLVVAETAGCVAAFLVSWQVLDEVEIHNVCVAPAFRRQGLARALLTDLFTATEGARHFLEVRVGNLPAVRLYESLGFVRQAVRRRYYHDGEDALVMVREAGAAGIRP</sequence>
<dbReference type="InterPro" id="IPR050680">
    <property type="entry name" value="YpeA/RimI_acetyltransf"/>
</dbReference>
<keyword evidence="2 5" id="KW-0963">Cytoplasm</keyword>
<organism evidence="7 8">
    <name type="scientific">Geothermobacter ehrlichii</name>
    <dbReference type="NCBI Taxonomy" id="213224"/>
    <lineage>
        <taxon>Bacteria</taxon>
        <taxon>Pseudomonadati</taxon>
        <taxon>Thermodesulfobacteriota</taxon>
        <taxon>Desulfuromonadia</taxon>
        <taxon>Desulfuromonadales</taxon>
        <taxon>Geothermobacteraceae</taxon>
        <taxon>Geothermobacter</taxon>
    </lineage>
</organism>
<dbReference type="PROSITE" id="PS51186">
    <property type="entry name" value="GNAT"/>
    <property type="match status" value="1"/>
</dbReference>
<dbReference type="GO" id="GO:0008999">
    <property type="term" value="F:protein-N-terminal-alanine acetyltransferase activity"/>
    <property type="evidence" value="ECO:0007669"/>
    <property type="project" value="UniProtKB-EC"/>
</dbReference>
<evidence type="ECO:0000313" key="7">
    <source>
        <dbReference type="EMBL" id="TYP00088.1"/>
    </source>
</evidence>
<dbReference type="InterPro" id="IPR016181">
    <property type="entry name" value="Acyl_CoA_acyltransferase"/>
</dbReference>
<evidence type="ECO:0000256" key="5">
    <source>
        <dbReference type="RuleBase" id="RU363094"/>
    </source>
</evidence>
<evidence type="ECO:0000256" key="1">
    <source>
        <dbReference type="ARBA" id="ARBA00005395"/>
    </source>
</evidence>
<comment type="catalytic activity">
    <reaction evidence="5">
        <text>N-terminal L-alanyl-[ribosomal protein bS18] + acetyl-CoA = N-terminal N(alpha)-acetyl-L-alanyl-[ribosomal protein bS18] + CoA + H(+)</text>
        <dbReference type="Rhea" id="RHEA:43756"/>
        <dbReference type="Rhea" id="RHEA-COMP:10676"/>
        <dbReference type="Rhea" id="RHEA-COMP:10677"/>
        <dbReference type="ChEBI" id="CHEBI:15378"/>
        <dbReference type="ChEBI" id="CHEBI:57287"/>
        <dbReference type="ChEBI" id="CHEBI:57288"/>
        <dbReference type="ChEBI" id="CHEBI:64718"/>
        <dbReference type="ChEBI" id="CHEBI:83683"/>
        <dbReference type="EC" id="2.3.1.266"/>
    </reaction>
</comment>
<dbReference type="GO" id="GO:0005840">
    <property type="term" value="C:ribosome"/>
    <property type="evidence" value="ECO:0007669"/>
    <property type="project" value="UniProtKB-KW"/>
</dbReference>
<accession>A0A5D3WNF5</accession>
<name>A0A5D3WNF5_9BACT</name>
<comment type="caution">
    <text evidence="7">The sequence shown here is derived from an EMBL/GenBank/DDBJ whole genome shotgun (WGS) entry which is preliminary data.</text>
</comment>
<keyword evidence="8" id="KW-1185">Reference proteome</keyword>
<comment type="function">
    <text evidence="5">Acetylates the N-terminal alanine of ribosomal protein bS18.</text>
</comment>
<evidence type="ECO:0000256" key="2">
    <source>
        <dbReference type="ARBA" id="ARBA00022490"/>
    </source>
</evidence>
<keyword evidence="7" id="KW-0689">Ribosomal protein</keyword>
<dbReference type="GO" id="GO:0005737">
    <property type="term" value="C:cytoplasm"/>
    <property type="evidence" value="ECO:0007669"/>
    <property type="project" value="UniProtKB-SubCell"/>
</dbReference>
<proteinExistence type="inferred from homology"/>
<gene>
    <name evidence="7" type="ORF">EDC39_101248</name>
</gene>
<feature type="domain" description="N-acetyltransferase" evidence="6">
    <location>
        <begin position="3"/>
        <end position="143"/>
    </location>
</feature>
<dbReference type="SUPFAM" id="SSF55729">
    <property type="entry name" value="Acyl-CoA N-acyltransferases (Nat)"/>
    <property type="match status" value="1"/>
</dbReference>
<dbReference type="PANTHER" id="PTHR43420">
    <property type="entry name" value="ACETYLTRANSFERASE"/>
    <property type="match status" value="1"/>
</dbReference>
<keyword evidence="3 7" id="KW-0808">Transferase</keyword>
<protein>
    <recommendedName>
        <fullName evidence="5">[Ribosomal protein bS18]-alanine N-acetyltransferase</fullName>
        <ecNumber evidence="5">2.3.1.266</ecNumber>
    </recommendedName>
</protein>
<dbReference type="Pfam" id="PF00583">
    <property type="entry name" value="Acetyltransf_1"/>
    <property type="match status" value="1"/>
</dbReference>
<comment type="similarity">
    <text evidence="1 5">Belongs to the acetyltransferase family. RimI subfamily.</text>
</comment>
<dbReference type="Gene3D" id="3.40.630.30">
    <property type="match status" value="1"/>
</dbReference>
<keyword evidence="4" id="KW-0012">Acyltransferase</keyword>
<dbReference type="CDD" id="cd04301">
    <property type="entry name" value="NAT_SF"/>
    <property type="match status" value="1"/>
</dbReference>
<evidence type="ECO:0000256" key="3">
    <source>
        <dbReference type="ARBA" id="ARBA00022679"/>
    </source>
</evidence>
<dbReference type="InterPro" id="IPR006464">
    <property type="entry name" value="AcTrfase_RimI/Ard1"/>
</dbReference>
<dbReference type="NCBIfam" id="TIGR01575">
    <property type="entry name" value="rimI"/>
    <property type="match status" value="1"/>
</dbReference>
<dbReference type="EMBL" id="VNIB01000001">
    <property type="protein sequence ID" value="TYP00088.1"/>
    <property type="molecule type" value="Genomic_DNA"/>
</dbReference>
<evidence type="ECO:0000313" key="8">
    <source>
        <dbReference type="Proteomes" id="UP000324159"/>
    </source>
</evidence>
<evidence type="ECO:0000259" key="6">
    <source>
        <dbReference type="PROSITE" id="PS51186"/>
    </source>
</evidence>
<dbReference type="InterPro" id="IPR000182">
    <property type="entry name" value="GNAT_dom"/>
</dbReference>
<evidence type="ECO:0000256" key="4">
    <source>
        <dbReference type="ARBA" id="ARBA00023315"/>
    </source>
</evidence>
<dbReference type="Proteomes" id="UP000324159">
    <property type="component" value="Unassembled WGS sequence"/>
</dbReference>
<keyword evidence="7" id="KW-0687">Ribonucleoprotein</keyword>
<dbReference type="AlphaFoldDB" id="A0A5D3WNF5"/>